<dbReference type="PROSITE" id="PS00111">
    <property type="entry name" value="PGLYCERATE_KINASE"/>
    <property type="match status" value="1"/>
</dbReference>
<dbReference type="GO" id="GO:0004618">
    <property type="term" value="F:phosphoglycerate kinase activity"/>
    <property type="evidence" value="ECO:0007669"/>
    <property type="project" value="InterPro"/>
</dbReference>
<dbReference type="Proteomes" id="UP000722485">
    <property type="component" value="Unassembled WGS sequence"/>
</dbReference>
<dbReference type="AlphaFoldDB" id="A0A9P5HCI8"/>
<name>A0A9P5HCI8_9HYPO</name>
<dbReference type="InterPro" id="IPR015911">
    <property type="entry name" value="Phosphoglycerate_kinase_CS"/>
</dbReference>
<sequence length="161" mass="18307">MKVFRTFCAAFDETAKHHWASALNGDSQPQQQFQQQPQLQPQPRLPAAQKPVRSYASALTTDLPIRRATAPEFNDFQPARTRGNAPDPQQRPPGPRQARRPQEQPQENSAEIAYDNNRVFVRLDENSPTWDKQPFAIRTHLADKLDIKLNAIPQASRTKTS</sequence>
<dbReference type="GO" id="GO:0006096">
    <property type="term" value="P:glycolytic process"/>
    <property type="evidence" value="ECO:0007669"/>
    <property type="project" value="InterPro"/>
</dbReference>
<evidence type="ECO:0000313" key="3">
    <source>
        <dbReference type="Proteomes" id="UP000722485"/>
    </source>
</evidence>
<feature type="region of interest" description="Disordered" evidence="1">
    <location>
        <begin position="24"/>
        <end position="115"/>
    </location>
</feature>
<gene>
    <name evidence="2" type="ORF">G7Z17_g2620</name>
</gene>
<dbReference type="EMBL" id="JAANBB010000027">
    <property type="protein sequence ID" value="KAF7554890.1"/>
    <property type="molecule type" value="Genomic_DNA"/>
</dbReference>
<feature type="compositionally biased region" description="Low complexity" evidence="1">
    <location>
        <begin position="28"/>
        <end position="49"/>
    </location>
</feature>
<reference evidence="2" key="1">
    <citation type="submission" date="2020-03" db="EMBL/GenBank/DDBJ databases">
        <title>Draft Genome Sequence of Cylindrodendrum hubeiense.</title>
        <authorList>
            <person name="Buettner E."/>
            <person name="Kellner H."/>
        </authorList>
    </citation>
    <scope>NUCLEOTIDE SEQUENCE</scope>
    <source>
        <strain evidence="2">IHI 201604</strain>
    </source>
</reference>
<proteinExistence type="predicted"/>
<evidence type="ECO:0000256" key="1">
    <source>
        <dbReference type="SAM" id="MobiDB-lite"/>
    </source>
</evidence>
<protein>
    <submittedName>
        <fullName evidence="2">Uncharacterized protein</fullName>
    </submittedName>
</protein>
<comment type="caution">
    <text evidence="2">The sequence shown here is derived from an EMBL/GenBank/DDBJ whole genome shotgun (WGS) entry which is preliminary data.</text>
</comment>
<keyword evidence="3" id="KW-1185">Reference proteome</keyword>
<organism evidence="2 3">
    <name type="scientific">Cylindrodendrum hubeiense</name>
    <dbReference type="NCBI Taxonomy" id="595255"/>
    <lineage>
        <taxon>Eukaryota</taxon>
        <taxon>Fungi</taxon>
        <taxon>Dikarya</taxon>
        <taxon>Ascomycota</taxon>
        <taxon>Pezizomycotina</taxon>
        <taxon>Sordariomycetes</taxon>
        <taxon>Hypocreomycetidae</taxon>
        <taxon>Hypocreales</taxon>
        <taxon>Nectriaceae</taxon>
        <taxon>Cylindrodendrum</taxon>
    </lineage>
</organism>
<evidence type="ECO:0000313" key="2">
    <source>
        <dbReference type="EMBL" id="KAF7554890.1"/>
    </source>
</evidence>
<accession>A0A9P5HCI8</accession>